<evidence type="ECO:0000256" key="3">
    <source>
        <dbReference type="ARBA" id="ARBA00022913"/>
    </source>
</evidence>
<evidence type="ECO:0000259" key="7">
    <source>
        <dbReference type="SMART" id="SM00912"/>
    </source>
</evidence>
<evidence type="ECO:0000313" key="8">
    <source>
        <dbReference type="EMBL" id="NHB89482.1"/>
    </source>
</evidence>
<feature type="compositionally biased region" description="Gly residues" evidence="6">
    <location>
        <begin position="3891"/>
        <end position="3905"/>
    </location>
</feature>
<evidence type="ECO:0000256" key="5">
    <source>
        <dbReference type="ARBA" id="ARBA00024043"/>
    </source>
</evidence>
<dbReference type="InterPro" id="IPR024973">
    <property type="entry name" value="ESPR"/>
</dbReference>
<feature type="compositionally biased region" description="Polar residues" evidence="6">
    <location>
        <begin position="3794"/>
        <end position="3846"/>
    </location>
</feature>
<feature type="domain" description="Filamentous haemagglutinin FhaB/tRNA nuclease CdiA-like TPS" evidence="7">
    <location>
        <begin position="87"/>
        <end position="207"/>
    </location>
</feature>
<keyword evidence="9" id="KW-1185">Reference proteome</keyword>
<feature type="non-terminal residue" evidence="8">
    <location>
        <position position="4428"/>
    </location>
</feature>
<dbReference type="RefSeq" id="WP_166296222.1">
    <property type="nucleotide sequence ID" value="NZ_CAWPIF010000046.1"/>
</dbReference>
<keyword evidence="3" id="KW-1266">Target cell cytoplasm</keyword>
<evidence type="ECO:0000256" key="4">
    <source>
        <dbReference type="ARBA" id="ARBA00023026"/>
    </source>
</evidence>
<dbReference type="Pfam" id="PF13018">
    <property type="entry name" value="ESPR"/>
    <property type="match status" value="1"/>
</dbReference>
<dbReference type="NCBIfam" id="TIGR01731">
    <property type="entry name" value="fil_hemag_20aa"/>
    <property type="match status" value="54"/>
</dbReference>
<reference evidence="8 9" key="1">
    <citation type="submission" date="2018-02" db="EMBL/GenBank/DDBJ databases">
        <authorList>
            <person name="Machado R.A."/>
        </authorList>
    </citation>
    <scope>NUCLEOTIDE SEQUENCE [LARGE SCALE GENOMIC DNA]</scope>
    <source>
        <strain evidence="8 9">T327</strain>
    </source>
</reference>
<accession>A0ABX0GMK1</accession>
<keyword evidence="4" id="KW-0843">Virulence</keyword>
<evidence type="ECO:0000256" key="2">
    <source>
        <dbReference type="ARBA" id="ARBA00022656"/>
    </source>
</evidence>
<dbReference type="SMART" id="SM00912">
    <property type="entry name" value="Haemagg_act"/>
    <property type="match status" value="1"/>
</dbReference>
<evidence type="ECO:0000313" key="9">
    <source>
        <dbReference type="Proteomes" id="UP000697802"/>
    </source>
</evidence>
<keyword evidence="2" id="KW-0800">Toxin</keyword>
<dbReference type="Pfam" id="PF04829">
    <property type="entry name" value="PT-VENN"/>
    <property type="match status" value="1"/>
</dbReference>
<dbReference type="NCBIfam" id="TIGR01901">
    <property type="entry name" value="adhes_NPXG"/>
    <property type="match status" value="1"/>
</dbReference>
<dbReference type="InterPro" id="IPR012334">
    <property type="entry name" value="Pectin_lyas_fold"/>
</dbReference>
<feature type="compositionally biased region" description="Polar residues" evidence="6">
    <location>
        <begin position="3874"/>
        <end position="3890"/>
    </location>
</feature>
<dbReference type="InterPro" id="IPR008638">
    <property type="entry name" value="FhaB/CdiA-like_TPS"/>
</dbReference>
<feature type="region of interest" description="Disordered" evidence="6">
    <location>
        <begin position="2943"/>
        <end position="2964"/>
    </location>
</feature>
<proteinExistence type="inferred from homology"/>
<protein>
    <recommendedName>
        <fullName evidence="7">Filamentous haemagglutinin FhaB/tRNA nuclease CdiA-like TPS domain-containing protein</fullName>
    </recommendedName>
</protein>
<dbReference type="InterPro" id="IPR010069">
    <property type="entry name" value="CdiA_FHA1_rpt"/>
</dbReference>
<organism evidence="8 9">
    <name type="scientific">Photorhabdus tasmaniensis</name>
    <dbReference type="NCBI Taxonomy" id="1004159"/>
    <lineage>
        <taxon>Bacteria</taxon>
        <taxon>Pseudomonadati</taxon>
        <taxon>Pseudomonadota</taxon>
        <taxon>Gammaproteobacteria</taxon>
        <taxon>Enterobacterales</taxon>
        <taxon>Morganellaceae</taxon>
        <taxon>Photorhabdus</taxon>
    </lineage>
</organism>
<comment type="subcellular location">
    <subcellularLocation>
        <location evidence="1">Target cell</location>
        <location evidence="1">Target cell cytoplasm</location>
    </subcellularLocation>
</comment>
<feature type="region of interest" description="Disordered" evidence="6">
    <location>
        <begin position="3790"/>
        <end position="3849"/>
    </location>
</feature>
<gene>
    <name evidence="8" type="ORF">C5471_17995</name>
</gene>
<comment type="similarity">
    <text evidence="5">In the N-terminal section; belongs to the CdiA toxin family.</text>
</comment>
<dbReference type="Pfam" id="PF05594">
    <property type="entry name" value="Fil_haemagg"/>
    <property type="match status" value="27"/>
</dbReference>
<dbReference type="SUPFAM" id="SSF51126">
    <property type="entry name" value="Pectin lyase-like"/>
    <property type="match status" value="1"/>
</dbReference>
<feature type="region of interest" description="Disordered" evidence="6">
    <location>
        <begin position="3874"/>
        <end position="3928"/>
    </location>
</feature>
<comment type="caution">
    <text evidence="8">The sequence shown here is derived from an EMBL/GenBank/DDBJ whole genome shotgun (WGS) entry which is preliminary data.</text>
</comment>
<dbReference type="InterPro" id="IPR006914">
    <property type="entry name" value="VENN_dom"/>
</dbReference>
<dbReference type="Pfam" id="PF05860">
    <property type="entry name" value="TPS"/>
    <property type="match status" value="1"/>
</dbReference>
<evidence type="ECO:0000256" key="6">
    <source>
        <dbReference type="SAM" id="MobiDB-lite"/>
    </source>
</evidence>
<dbReference type="Pfam" id="PF13332">
    <property type="entry name" value="Fil_haemagg_2"/>
    <property type="match status" value="3"/>
</dbReference>
<dbReference type="InterPro" id="IPR011050">
    <property type="entry name" value="Pectin_lyase_fold/virulence"/>
</dbReference>
<name>A0ABX0GMK1_9GAMM</name>
<feature type="region of interest" description="Disordered" evidence="6">
    <location>
        <begin position="3666"/>
        <end position="3685"/>
    </location>
</feature>
<feature type="compositionally biased region" description="Basic and acidic residues" evidence="6">
    <location>
        <begin position="3916"/>
        <end position="3925"/>
    </location>
</feature>
<sequence length="4428" mass="463849">MNKHLYRIIFNKARNMLMVVADIATSGQGSTVRRRSRRQSSQCLCRLTALRLNLLLATGCISLTAQADIVADRQAPGNQQPTILSSANGTPQINIQTPSAAGVSRNTYSQFDIDKQGAILNNSHNATQTQLAGMVAGNPWLAKAEAKIILNEVNSIDPSKLNGWIEVAGRKAEVIIANPAGITCNGCGFINAHRTTLTTGQAMMEQGRIKGFDISRGEVRIEDLGMDSSQQNYTEIIARSVVINGKLHAQDLKVTTGRNIVDAAHKNIEKKSADDSKLPKFTLDVAALGGMYANKITLVGTEAGVGVRNAGSIGTTAGEVRLTIDGRIENSGTFNSNSALKLTNTSDLENQGKLLSQSTVTLKSGGQLQNSGTIEARGNTTITANTIQSGNGSILAAGIDDKGKATQPGSLTLSAKQQIQANGQNLATNTLEVQSKKIDLSGSQTSANDIQLIASQNEISTSNSTVTADRFTAKTLGQFNNDGGKLVAREINLTTPDLSNNQGEINQTGKGDLVLNTQKLSNSGGTLFNEGKKLTITTENLNNHQGQLHAQRIDIQTKGHKFINTAGKVIAQEKLTLNSGELDNTAGLLQSGSDMIVNTHGQKLTNTNSDDQKGTLLSNGGLELHTGDINNTAGIISAKGKTTLNAGNVDNTDGKLLSQQMAELTTQALDNTRGQIQSESTLLLDTQNQALTSTDSGKTGGIIAKDSLRISSGTLNNDAGLIQGHGINVDTHQQALSNQSGTIASKKNLQLDSGEFNSTGGKIKSDGNMTLNTHGKKLTTAQSSNMGGVASEGTLTLTIGEIDNQDGSIIGTGTTTVTGGELHNQRGKLASKTGSLTLTVNKTDNTSGLMQSAGDLTLDTQGGLLTNTNTNTNSGKGQGIISTGNMTLTTQGVNNDAGLIHAGKNLILDGQKGIITNRNSQPEQGILSSENLTLTADAIDNHQGTVAADQQLKVTSGTVDNTGGLLKSGSTLSLNTQGQKLTNAQSGEKRGIRSGSDLTLEAGEIDNTTGVIDSQGETTLTSQNLDNTKGKILSKGKADLTTQAVNNQRGRIQSAASLDLDTQQQALNNLVGTIASKKNLKLDSGELDSTGGRIESAGDMTLNTHEEKLTTAQSGKKGGVFSQGILTLTTGEIDNHDGVIMGKGTTTVTGGELNNRGGTLASETGALKLTVGKTDNSGGLMQSAGDLTLDTQGELLTNSNSGKDRGIISTGNMNLTAQGINNKAGFIHADKDLSLDGQKGTITNSNSQPEQGISSLGTLTMTAGTIDNHQGIVAANQQLKVTSSGIVDNTGGTMVSQHQQLTLKTGEMDNTGGLLKSGTTLSLNTQGQKLTNAQSGEKRGILSGSGLTLEAGEIDNTTGVIDSQGETTLTSQNLDNTKGKILSKGKADLTTQAVNNQRGRIQSAASLDLDTQQQELVNTDSGENGGIIAEDSLELTTGKLINDRGSIRGYQTHINTHQQALNNLAGTIASKKNLKLDSGELDSTGGRIESAGDMTLNTHGEKLTTAQSGKKGGVFSQGILTLTTGEIDNHDGVIMGKGTTTVTGGELNNRGGTLASETGALKLTVGKTDNSGGLMQSAGDLTLDTQGELLTNSNSGKDRGIISTGNMNLTAQGINNKAGFIHADKDLSLDGQKGTITNSNSQPEQGISSLGTLTMTAGTIDNHQGIVAANQQLEVTSAGIVDNTGGTMVSQHQQLTLKTGEMDNTGGLLKSGTTLSLNTQGQKLTNAQSGEKRGIRSGSDLTLEAGEIDNTTGVIDSQGETTLTSQNLNNTKGKILSKGKADLTTQAVNNQRGLIQSTASLDLDTQQQELVNTDSGENGGIVAQDALELTTGKLINDRGFIRGNATHINTHQQALNNLAGTITSKKNLQLDSGELNSTGGTIESDGDITLDTHGEKLTTAQSGKNGGIVSKGTLTLTTGEIDNHDGTITGTGATTVTGGELKNQGGTLVSKKGALTLTVNETDNTGGLLESGTTLSLDTLGQKLTNAQTQSGNNHGIRSGSDLTLKVGEIDNTAGVIGSQSEITLISHDLNNTDGKILSKGKADLTAQAVNNQRGLMKSIASLKLDTQQKKLTNTDSGKVGGIVAQDTLKLMTGELTNDRGYIHGNETDIDSHKQTLNNLGGTILSNKNLQLSSGELNSTGGKIKSDGNMTLDTHGKKLTTAQSGDNGGVISKGTMTLTTGEIDNHDGVIIGTGKTTITGGELKNQRGTLSSETDALELSVNETNNRGGLLHSAGKLTLDTHGHVLINENSDDQEGIHSQDDILITSGDLHNQAGTITSRKVATLNTAAVNNTQGTIVGTQQTMLTTQAFNNLKGTVRSDGTLRLNTQGQRLDNNGDKGKSGRVSALGDLMLDIGELNNDTGFIAADGKTDIIGTTLINNNGHIAGNGGLEIHSQTLTNHNGKLQSAETVNIDTNKQLLDNQHGRIIGDKGTTVTSGKLDNRHGHIQGGKLVIDTGLADTDNKDGKLLSAGTMNLDTQQLDNRHGQINAVGDSTLNAKKQTNNTDGFIHGDQRLTLDTAELINRETNYPERGTEAQHLIIKAQQVDNTQGALRGADSLQTIVSQTLDNTQGLISGGKQLTIEDEDQKLTVNNQKGILIASEKTSIKVDTLSGGGQVLSQGDMEIKLKQDFHNTDNIAANGKLSLETAGNIINDSTIKAGQAYLAAKNLTNTQAAEISAEKTRFNIRDTLTNTGLIDGDLTHLITKILDNTGTGRIYGDQIALQTGTLNNTALNGKAAVIAARDQMDIATGTLNNLNHAQIYSVGDMRIGGQLDENLAATSQTGKLNNHAATIEAGGNLRIDAAIIRNTNDRLVTQVVEVEKSQRHEAVLSEHTTRYDWSQVDTSYRNKYGVHDAIMPDGSGSNEFYEYQYTHTITETQIKESDPGKILAGGNMTLNSATLTNNDSQIVAGATLDGNIDELHNNATKGERIIMDEGHQIRWYAKKKKRKGRGTKTSQGRSWSDYHPAPVTETIDLKALAWQSNTRPDTAGITISNRQTGSVQNSPAGINLTSRMAEAGEVTFTNATINAITLNIPTQTDDRGTTVTIPTETVTLPDRNTSADRPLFSHTGQQTELVLPSGTVALPNRDALPELPTLSPTSQQTELVLSSGTVALPNRDALVEHPSLSPAQQTERVLPPATVTLPNSGTLAERPLVLPTGQQFELTLPPDTVKGQVVSPLIRVVAPDTRLPDNSLYIVQPGSDSHYLVETDPKFTQYKKWLGTDYMQQQLTNDPALTHKRLGDGFYEQRLVREQITQLTGQRYLAGHNNDEAQFKALMEAGVSFSKQQQLTPGIALSPSQMSLLTSDIIWLTNRTVTLPNGTTQTVTVPQVYARVNKGDLTGDGALLSGRNVVLNSRVDITNSGAIRGREVTGLTAKNLTNSGFIQGGKVDLTAQQDITNLGGSIQGQDRVSALAGRDITSTSTLRDDNINRWLDRPAGIYVQNDQGTLSLKAINNVQLTASKVDNAGKDSQTEITAGRDLTLDTLRTRRTENGDWGNDNYRHLTQEHDTGSQITTAGNLALRAGNNLNATAANVNADQQLTAQAGNNLTLNAGIASSDLVEHSKQTSKGLLSKSSVETHDEIHERRAVSTTLSGDSVTVQAGNDMNIIGSNVAGTQEVNLAAGNQLTVTTADEARHETHLRKEKKSGLMGTGGIGFTVGQASQKSTTDIDSNLSKGSTVGSSQGNVTLNAGERLNVHGSDVVAGRDMTLTGQDVNITSAENSHTAISKTEQKQSGLTVALSGTAGSAVNTAVQTVKAASNESDSRLKALQGTKAALSGVQAVQAARLADAKGGDNKTNNNLVGINLSYGSQSSRSEQKQHQTTQHGSSLTTGDNLNITATGNDTLDQNGDIRVQGGQLQAGKDLQLNANRDIQLTSSQNTEQTTGKNSSSGGSLGVGFTAGPGGTGLNVSANVNHGKGRESDDGISHNETTVDAGQTVILNAGRDATLKGAQVSGEQITTDVKRNLTLTSEQDSNRYDMKQQNVSAGVSVTVGPQTDGTVSLSIGRDKIHSNFDSVQEQTGLFAGKGGYEVKVGEHTQLDGSVIASIADKDKNTLETGTLSFGDIQNKADFKTEHRSAGFSTGGPVGSSLLSNLAANTLGGANKEGHAQSTTHAAVSDGTITIRDKDHQQQDITTLSRDTDNAGNALSPIFDKEKEQKRLRQAQLIREISAQVIDIAGTEGSIIATKAANAKMANINEQDKADARAKLAKTSTLPPTEDDIKNQIYNTAYNQALNDSGFGTGGKYQTALQAATAAIQGLAGGDIGQALAGGASPYLAGVIKDMTTDRQTGKVDITTNTLAHAILGAAVAEASGNSALAGAAGGASGELAAQALMKYFHGEDVKVSDLSEEEKQTISTLSTLAAGLAGGIAGDSTGSAVTGAQAGKNAVENNFLSVNELDSFAHQARTCEGESCKQVIKDMVETNIRNQQ</sequence>
<dbReference type="InterPro" id="IPR008619">
    <property type="entry name" value="Filamentous_hemagglutn_rpt"/>
</dbReference>
<dbReference type="Proteomes" id="UP000697802">
    <property type="component" value="Unassembled WGS sequence"/>
</dbReference>
<dbReference type="Gene3D" id="2.160.20.10">
    <property type="entry name" value="Single-stranded right-handed beta-helix, Pectin lyase-like"/>
    <property type="match status" value="1"/>
</dbReference>
<dbReference type="EMBL" id="PUJU01000046">
    <property type="protein sequence ID" value="NHB89482.1"/>
    <property type="molecule type" value="Genomic_DNA"/>
</dbReference>
<dbReference type="InterPro" id="IPR025157">
    <property type="entry name" value="Hemagglutinin_rpt"/>
</dbReference>
<evidence type="ECO:0000256" key="1">
    <source>
        <dbReference type="ARBA" id="ARBA00004219"/>
    </source>
</evidence>